<protein>
    <submittedName>
        <fullName evidence="3">CBS domain-containing protein</fullName>
    </submittedName>
</protein>
<evidence type="ECO:0000313" key="4">
    <source>
        <dbReference type="Proteomes" id="UP001225598"/>
    </source>
</evidence>
<dbReference type="SMART" id="SM00924">
    <property type="entry name" value="MgtE_N"/>
    <property type="match status" value="1"/>
</dbReference>
<reference evidence="3 4" key="1">
    <citation type="submission" date="2023-05" db="EMBL/GenBank/DDBJ databases">
        <title>Corynebacterium suedekumii sp. nov. and Corynebacterium breve sp. nov. isolated from raw cow's milk.</title>
        <authorList>
            <person name="Baer M.K."/>
            <person name="Mehl L."/>
            <person name="Hellmuth R."/>
            <person name="Marke G."/>
            <person name="Lipski A."/>
        </authorList>
    </citation>
    <scope>NUCLEOTIDE SEQUENCE [LARGE SCALE GENOMIC DNA]</scope>
    <source>
        <strain evidence="3 4">R4</strain>
    </source>
</reference>
<keyword evidence="4" id="KW-1185">Reference proteome</keyword>
<dbReference type="Pfam" id="PF03448">
    <property type="entry name" value="MgtE_N"/>
    <property type="match status" value="1"/>
</dbReference>
<organism evidence="3 4">
    <name type="scientific">Corynebacterium breve</name>
    <dbReference type="NCBI Taxonomy" id="3049799"/>
    <lineage>
        <taxon>Bacteria</taxon>
        <taxon>Bacillati</taxon>
        <taxon>Actinomycetota</taxon>
        <taxon>Actinomycetes</taxon>
        <taxon>Mycobacteriales</taxon>
        <taxon>Corynebacteriaceae</taxon>
        <taxon>Corynebacterium</taxon>
    </lineage>
</organism>
<evidence type="ECO:0000256" key="1">
    <source>
        <dbReference type="PROSITE-ProRule" id="PRU00703"/>
    </source>
</evidence>
<dbReference type="Pfam" id="PF00571">
    <property type="entry name" value="CBS"/>
    <property type="match status" value="2"/>
</dbReference>
<dbReference type="SUPFAM" id="SSF50346">
    <property type="entry name" value="PRC-barrel domain"/>
    <property type="match status" value="1"/>
</dbReference>
<dbReference type="Gene3D" id="1.25.60.10">
    <property type="entry name" value="MgtE N-terminal domain-like"/>
    <property type="match status" value="1"/>
</dbReference>
<dbReference type="InterPro" id="IPR006669">
    <property type="entry name" value="MgtE_transporter"/>
</dbReference>
<dbReference type="Pfam" id="PF26205">
    <property type="entry name" value="SH3_actinomycetes"/>
    <property type="match status" value="1"/>
</dbReference>
<dbReference type="InterPro" id="IPR000644">
    <property type="entry name" value="CBS_dom"/>
</dbReference>
<feature type="domain" description="CBS" evidence="2">
    <location>
        <begin position="360"/>
        <end position="420"/>
    </location>
</feature>
<dbReference type="InterPro" id="IPR058838">
    <property type="entry name" value="SH3_actinomycetes"/>
</dbReference>
<dbReference type="EMBL" id="CP126969">
    <property type="protein sequence ID" value="WIM68577.1"/>
    <property type="molecule type" value="Genomic_DNA"/>
</dbReference>
<proteinExistence type="predicted"/>
<dbReference type="InterPro" id="IPR046342">
    <property type="entry name" value="CBS_dom_sf"/>
</dbReference>
<dbReference type="PROSITE" id="PS51371">
    <property type="entry name" value="CBS"/>
    <property type="match status" value="1"/>
</dbReference>
<keyword evidence="1" id="KW-0129">CBS domain</keyword>
<name>A0ABY8VGX8_9CORY</name>
<dbReference type="SUPFAM" id="SSF158791">
    <property type="entry name" value="MgtE N-terminal domain-like"/>
    <property type="match status" value="1"/>
</dbReference>
<evidence type="ECO:0000259" key="2">
    <source>
        <dbReference type="PROSITE" id="PS51371"/>
    </source>
</evidence>
<accession>A0ABY8VGX8</accession>
<sequence>MSAISRVYAGRLAGLQVRGPDFEVIGRVRDVIVTIRPVPQPSRVLGIVVELVNKRRIFLPMLRVASIDPTDITLVSGSVSMRTFRPRAGEQSVLSDIIGSKVHTDDPDLEHLHGKAIEVADVEVERTRTRDWVITKVAVFAQRPKFGRAPKLDIVPWNYVHGISAASTISMESVAEQIALFDDMRPADVANYLTDLPERQRNNLARELDDERLADVVQELPEDDQKSLLQQLDIERAADVLEEMDPDDAADILQELDDEKAEVLLELMDPEESAPVRRLMSFSPNTVGALMTPEPLILTPQTTVAEALALARDPDLTTALSSLIFVVRPPTATPTGKYLGCVHLQKLLREPPSTLIGGILDPDLPPLYASDSEETAARYFATYNLVCGPVLDEVGHLLGAVSVDDLLDHLLPENWREQDLRPSPAAQPHEVTHG</sequence>
<dbReference type="CDD" id="cd04606">
    <property type="entry name" value="CBS_pair_Mg_transporter"/>
    <property type="match status" value="1"/>
</dbReference>
<gene>
    <name evidence="3" type="ORF">QP027_04070</name>
</gene>
<evidence type="ECO:0000313" key="3">
    <source>
        <dbReference type="EMBL" id="WIM68577.1"/>
    </source>
</evidence>
<dbReference type="InterPro" id="IPR038076">
    <property type="entry name" value="MgtE_N_sf"/>
</dbReference>
<dbReference type="PANTHER" id="PTHR43773">
    <property type="entry name" value="MAGNESIUM TRANSPORTER MGTE"/>
    <property type="match status" value="1"/>
</dbReference>
<dbReference type="SUPFAM" id="SSF54631">
    <property type="entry name" value="CBS-domain pair"/>
    <property type="match status" value="1"/>
</dbReference>
<dbReference type="PANTHER" id="PTHR43773:SF1">
    <property type="entry name" value="MAGNESIUM TRANSPORTER MGTE"/>
    <property type="match status" value="1"/>
</dbReference>
<dbReference type="RefSeq" id="WP_284826199.1">
    <property type="nucleotide sequence ID" value="NZ_CP126969.1"/>
</dbReference>
<dbReference type="InterPro" id="IPR011033">
    <property type="entry name" value="PRC_barrel-like_sf"/>
</dbReference>
<dbReference type="Proteomes" id="UP001225598">
    <property type="component" value="Chromosome"/>
</dbReference>
<dbReference type="InterPro" id="IPR006668">
    <property type="entry name" value="Mg_transptr_MgtE_intracell_dom"/>
</dbReference>
<dbReference type="Gene3D" id="3.10.580.10">
    <property type="entry name" value="CBS-domain"/>
    <property type="match status" value="1"/>
</dbReference>